<dbReference type="EMBL" id="CP002039">
    <property type="protein sequence ID" value="ADJ64698.1"/>
    <property type="molecule type" value="Genomic_DNA"/>
</dbReference>
<dbReference type="NCBIfam" id="TIGR00254">
    <property type="entry name" value="GGDEF"/>
    <property type="match status" value="1"/>
</dbReference>
<dbReference type="SMART" id="SM00267">
    <property type="entry name" value="GGDEF"/>
    <property type="match status" value="1"/>
</dbReference>
<keyword evidence="3" id="KW-0472">Membrane</keyword>
<dbReference type="FunFam" id="3.30.70.270:FF:000001">
    <property type="entry name" value="Diguanylate cyclase domain protein"/>
    <property type="match status" value="1"/>
</dbReference>
<dbReference type="GO" id="GO:0052621">
    <property type="term" value="F:diguanylate cyclase activity"/>
    <property type="evidence" value="ECO:0007669"/>
    <property type="project" value="UniProtKB-EC"/>
</dbReference>
<keyword evidence="3" id="KW-1133">Transmembrane helix</keyword>
<dbReference type="Pfam" id="PF00990">
    <property type="entry name" value="GGDEF"/>
    <property type="match status" value="1"/>
</dbReference>
<dbReference type="HOGENOM" id="CLU_066630_0_0_4"/>
<feature type="transmembrane region" description="Helical" evidence="3">
    <location>
        <begin position="156"/>
        <end position="174"/>
    </location>
</feature>
<reference evidence="5 6" key="1">
    <citation type="submission" date="2010-04" db="EMBL/GenBank/DDBJ databases">
        <title>The genome of Herbaspirillum seropedicae SmR1, an endophytic, nitrogen-fixing, plant-growth promoting beta-Proteobacteria.</title>
        <authorList>
            <person name="Pedrosa F.O."/>
            <person name="Monteiro R.A."/>
            <person name="Wassem R."/>
            <person name="Cruz L.M."/>
            <person name="Ayub R.A."/>
            <person name="Colauto N.B."/>
            <person name="Fernandez M.A."/>
            <person name="Fungaro M.H.P."/>
            <person name="Grisard E.C."/>
            <person name="Hungria M."/>
            <person name="Madeira H.M.F."/>
            <person name="Nodari R.O."/>
            <person name="Osaku C.A."/>
            <person name="Petzl-Erler M.L."/>
            <person name="Terenzi H."/>
            <person name="Vieira L.G.E."/>
            <person name="Almeida M.I.M."/>
            <person name="Alves L.R."/>
            <person name="Arantes O.M.N."/>
            <person name="Balsanelli E."/>
            <person name="Barcellos F.G."/>
            <person name="Baura V.A."/>
            <person name="Binde D.R."/>
            <person name="Campo R.J."/>
            <person name="Chubatsu L.S."/>
            <person name="Chueire L.M.O."/>
            <person name="Ciferri R.R."/>
            <person name="Correa L.C."/>
            <person name="da Conceicao Silva J.L."/>
            <person name="Dabul A.N.G."/>
            <person name="Dambros B.P."/>
            <person name="Faoro H."/>
            <person name="Favetti A."/>
            <person name="Friedermann G."/>
            <person name="Furlaneto M.C."/>
            <person name="Gasques L.S."/>
            <person name="Gimenes C.C.T."/>
            <person name="Gioppo N.M.R."/>
            <person name="Glienke-Blanco C."/>
            <person name="Godoy L.P."/>
            <person name="Guerra M.P."/>
            <person name="Karp S."/>
            <person name="Kava-Cordeiro V."/>
            <person name="Margarido V.P."/>
            <person name="Mathioni S.M."/>
            <person name="Menck-Soares M.A."/>
            <person name="Murace N.K."/>
            <person name="Nicolas M.F."/>
            <person name="Oliveira C.E.C."/>
            <person name="Pagnan N.A.B."/>
            <person name="Pamphile J.A."/>
            <person name="Patussi E.V."/>
            <person name="Pereira L.F.P."/>
            <person name="Pereira-Ferrari L."/>
            <person name="Pinto F.G.S."/>
            <person name="Precoma C."/>
            <person name="Prioli A.J."/>
            <person name="Prioli S.M.A.P."/>
            <person name="Raittz R.T."/>
            <person name="Ramos H.J.O."/>
            <person name="Ribeiro E.M.S.F."/>
            <person name="Rigo L.U."/>
            <person name="Rocha C.L.M.S.C."/>
            <person name="Rocha S.N."/>
            <person name="Santos K."/>
            <person name="Satori D."/>
            <person name="Silva A.G."/>
            <person name="Simao R.C.G."/>
            <person name="Soares M.A.M."/>
            <person name="Souza E.M."/>
            <person name="Steffens M.B.R."/>
            <person name="Steindel M."/>
            <person name="Tadra-Sfeir M.Z."/>
            <person name="Takahashi E.K."/>
            <person name="Torres R.A."/>
            <person name="Valle J.S."/>
            <person name="Vernal J.I."/>
            <person name="Vilas-Boas L.A."/>
            <person name="Watanabe M.A.E."/>
            <person name="Weiss V.A."/>
            <person name="Yates M.A."/>
            <person name="Souza E.M."/>
        </authorList>
    </citation>
    <scope>NUCLEOTIDE SEQUENCE [LARGE SCALE GENOMIC DNA]</scope>
    <source>
        <strain evidence="5 6">SmR1</strain>
    </source>
</reference>
<dbReference type="GO" id="GO:0005886">
    <property type="term" value="C:plasma membrane"/>
    <property type="evidence" value="ECO:0007669"/>
    <property type="project" value="TreeGrafter"/>
</dbReference>
<dbReference type="InterPro" id="IPR029787">
    <property type="entry name" value="Nucleotide_cyclase"/>
</dbReference>
<evidence type="ECO:0000256" key="3">
    <source>
        <dbReference type="SAM" id="Phobius"/>
    </source>
</evidence>
<dbReference type="GO" id="GO:0043709">
    <property type="term" value="P:cell adhesion involved in single-species biofilm formation"/>
    <property type="evidence" value="ECO:0007669"/>
    <property type="project" value="TreeGrafter"/>
</dbReference>
<comment type="catalytic activity">
    <reaction evidence="2">
        <text>2 GTP = 3',3'-c-di-GMP + 2 diphosphate</text>
        <dbReference type="Rhea" id="RHEA:24898"/>
        <dbReference type="ChEBI" id="CHEBI:33019"/>
        <dbReference type="ChEBI" id="CHEBI:37565"/>
        <dbReference type="ChEBI" id="CHEBI:58805"/>
        <dbReference type="EC" id="2.7.7.65"/>
    </reaction>
</comment>
<keyword evidence="3" id="KW-0812">Transmembrane</keyword>
<evidence type="ECO:0000259" key="4">
    <source>
        <dbReference type="PROSITE" id="PS50887"/>
    </source>
</evidence>
<dbReference type="SUPFAM" id="SSF55073">
    <property type="entry name" value="Nucleotide cyclase"/>
    <property type="match status" value="1"/>
</dbReference>
<feature type="transmembrane region" description="Helical" evidence="3">
    <location>
        <begin position="21"/>
        <end position="47"/>
    </location>
</feature>
<sequence length="346" mass="38059">MPRRILNVIDMPLTQQRIDEFHGLIRPLSIGLQATGFILFLTGWALAAPSYVYPWWEGAALTAGGLFLLYLVSRPGWLVPASFMMIWLLAEGFAMLAQPSPNRAFFTCALGITFALVSAPMFARTRYYMVAVCGMYLILGRGSFIDAEVVGDERWMLLLTLTVLGLGNFVNLTVKRQHVESLRLRKELEFIAFKDPLTGIDNRRRFMQQLPIILQAGQPSDACFLMIDIDNFKKINDDFGHASGDEALILTARAMQSALSEGALGRMGGEEFGIALSGGGLAHAEQVAAKLLQEVRQIHIHARPLTVSIGIARATDHSSVSKVLSAADQALYQAKRAGKDRYVVSA</sequence>
<dbReference type="GO" id="GO:1902201">
    <property type="term" value="P:negative regulation of bacterial-type flagellum-dependent cell motility"/>
    <property type="evidence" value="ECO:0007669"/>
    <property type="project" value="TreeGrafter"/>
</dbReference>
<accession>D8J1C9</accession>
<name>D8J1C9_HERSS</name>
<dbReference type="STRING" id="757424.Hsero_3216"/>
<dbReference type="EC" id="2.7.7.65" evidence="1"/>
<feature type="transmembrane region" description="Helical" evidence="3">
    <location>
        <begin position="103"/>
        <end position="122"/>
    </location>
</feature>
<dbReference type="PANTHER" id="PTHR45138:SF9">
    <property type="entry name" value="DIGUANYLATE CYCLASE DGCM-RELATED"/>
    <property type="match status" value="1"/>
</dbReference>
<organism evidence="5 6">
    <name type="scientific">Herbaspirillum seropedicae (strain SmR1)</name>
    <dbReference type="NCBI Taxonomy" id="757424"/>
    <lineage>
        <taxon>Bacteria</taxon>
        <taxon>Pseudomonadati</taxon>
        <taxon>Pseudomonadota</taxon>
        <taxon>Betaproteobacteria</taxon>
        <taxon>Burkholderiales</taxon>
        <taxon>Oxalobacteraceae</taxon>
        <taxon>Herbaspirillum</taxon>
    </lineage>
</organism>
<dbReference type="AlphaFoldDB" id="D8J1C9"/>
<protein>
    <recommendedName>
        <fullName evidence="1">diguanylate cyclase</fullName>
        <ecNumber evidence="1">2.7.7.65</ecNumber>
    </recommendedName>
</protein>
<dbReference type="Gene3D" id="3.30.70.270">
    <property type="match status" value="1"/>
</dbReference>
<dbReference type="InterPro" id="IPR000160">
    <property type="entry name" value="GGDEF_dom"/>
</dbReference>
<keyword evidence="6" id="KW-1185">Reference proteome</keyword>
<feature type="transmembrane region" description="Helical" evidence="3">
    <location>
        <begin position="53"/>
        <end position="72"/>
    </location>
</feature>
<dbReference type="PANTHER" id="PTHR45138">
    <property type="entry name" value="REGULATORY COMPONENTS OF SENSORY TRANSDUCTION SYSTEM"/>
    <property type="match status" value="1"/>
</dbReference>
<evidence type="ECO:0000256" key="1">
    <source>
        <dbReference type="ARBA" id="ARBA00012528"/>
    </source>
</evidence>
<dbReference type="InterPro" id="IPR043128">
    <property type="entry name" value="Rev_trsase/Diguanyl_cyclase"/>
</dbReference>
<feature type="transmembrane region" description="Helical" evidence="3">
    <location>
        <begin position="127"/>
        <end position="144"/>
    </location>
</feature>
<dbReference type="PROSITE" id="PS50887">
    <property type="entry name" value="GGDEF"/>
    <property type="match status" value="1"/>
</dbReference>
<dbReference type="KEGG" id="hse:Hsero_3216"/>
<gene>
    <name evidence="5" type="ordered locus">Hsero_3216</name>
</gene>
<feature type="domain" description="GGDEF" evidence="4">
    <location>
        <begin position="220"/>
        <end position="346"/>
    </location>
</feature>
<proteinExistence type="predicted"/>
<dbReference type="eggNOG" id="COG3706">
    <property type="taxonomic scope" value="Bacteria"/>
</dbReference>
<evidence type="ECO:0000313" key="5">
    <source>
        <dbReference type="EMBL" id="ADJ64698.1"/>
    </source>
</evidence>
<dbReference type="InterPro" id="IPR050469">
    <property type="entry name" value="Diguanylate_Cyclase"/>
</dbReference>
<evidence type="ECO:0000256" key="2">
    <source>
        <dbReference type="ARBA" id="ARBA00034247"/>
    </source>
</evidence>
<dbReference type="CDD" id="cd01949">
    <property type="entry name" value="GGDEF"/>
    <property type="match status" value="1"/>
</dbReference>
<dbReference type="Proteomes" id="UP000000329">
    <property type="component" value="Chromosome"/>
</dbReference>
<feature type="transmembrane region" description="Helical" evidence="3">
    <location>
        <begin position="77"/>
        <end position="97"/>
    </location>
</feature>
<evidence type="ECO:0000313" key="6">
    <source>
        <dbReference type="Proteomes" id="UP000000329"/>
    </source>
</evidence>